<evidence type="ECO:0000259" key="5">
    <source>
        <dbReference type="PROSITE" id="PS50931"/>
    </source>
</evidence>
<evidence type="ECO:0000256" key="2">
    <source>
        <dbReference type="ARBA" id="ARBA00023015"/>
    </source>
</evidence>
<gene>
    <name evidence="6" type="ORF">FNB15_04980</name>
</gene>
<dbReference type="SUPFAM" id="SSF53850">
    <property type="entry name" value="Periplasmic binding protein-like II"/>
    <property type="match status" value="1"/>
</dbReference>
<dbReference type="Proteomes" id="UP000317496">
    <property type="component" value="Chromosome"/>
</dbReference>
<dbReference type="GO" id="GO:0003700">
    <property type="term" value="F:DNA-binding transcription factor activity"/>
    <property type="evidence" value="ECO:0007669"/>
    <property type="project" value="InterPro"/>
</dbReference>
<dbReference type="AlphaFoldDB" id="A0A516GYU6"/>
<protein>
    <submittedName>
        <fullName evidence="6">LysR family transcriptional regulator</fullName>
    </submittedName>
</protein>
<keyword evidence="7" id="KW-1185">Reference proteome</keyword>
<keyword evidence="3" id="KW-0238">DNA-binding</keyword>
<dbReference type="InterPro" id="IPR005119">
    <property type="entry name" value="LysR_subst-bd"/>
</dbReference>
<dbReference type="GO" id="GO:0000976">
    <property type="term" value="F:transcription cis-regulatory region binding"/>
    <property type="evidence" value="ECO:0007669"/>
    <property type="project" value="TreeGrafter"/>
</dbReference>
<dbReference type="InterPro" id="IPR036390">
    <property type="entry name" value="WH_DNA-bd_sf"/>
</dbReference>
<dbReference type="Gene3D" id="1.10.10.10">
    <property type="entry name" value="Winged helix-like DNA-binding domain superfamily/Winged helix DNA-binding domain"/>
    <property type="match status" value="1"/>
</dbReference>
<sequence length="298" mass="32940">MEFNWLEDFLALAEAGNFSRAAEARHMTQPAFSRRIRALEDWAGVMLFDRSAQPVKLTAAGEQFMPAVRDMLRRLAQARDEARQAEQAETATLIFAATQALSLTFFPGWLRGLDIAARLGAIRLMSGSMQAGEEALLQGQSQFLLCHGHDAVANRLPPDRFLYRRLAQDRLLPVCAPDANGGPSHALDGAKQPLPYLAYAEDSGLGRIVTAMLGRRETSLPLRVSFIAPQGTVLRAMARDGRGIAWLPDSLIEDDLAAKTLVLAGDEAWIIPVDIRLYRQRERGTRIAEDFWSAVQEA</sequence>
<organism evidence="6 7">
    <name type="scientific">Ferrovibrio terrae</name>
    <dbReference type="NCBI Taxonomy" id="2594003"/>
    <lineage>
        <taxon>Bacteria</taxon>
        <taxon>Pseudomonadati</taxon>
        <taxon>Pseudomonadota</taxon>
        <taxon>Alphaproteobacteria</taxon>
        <taxon>Rhodospirillales</taxon>
        <taxon>Rhodospirillaceae</taxon>
        <taxon>Ferrovibrio</taxon>
    </lineage>
</organism>
<comment type="similarity">
    <text evidence="1">Belongs to the LysR transcriptional regulatory family.</text>
</comment>
<keyword evidence="2" id="KW-0805">Transcription regulation</keyword>
<dbReference type="RefSeq" id="WP_144067653.1">
    <property type="nucleotide sequence ID" value="NZ_CP041636.1"/>
</dbReference>
<dbReference type="SUPFAM" id="SSF46785">
    <property type="entry name" value="Winged helix' DNA-binding domain"/>
    <property type="match status" value="1"/>
</dbReference>
<dbReference type="Gene3D" id="3.40.190.10">
    <property type="entry name" value="Periplasmic binding protein-like II"/>
    <property type="match status" value="2"/>
</dbReference>
<dbReference type="OrthoDB" id="528082at2"/>
<reference evidence="6 7" key="1">
    <citation type="submission" date="2019-07" db="EMBL/GenBank/DDBJ databases">
        <title>Genome sequencing for Ferrovibrio sp. K5.</title>
        <authorList>
            <person name="Park S.-J."/>
        </authorList>
    </citation>
    <scope>NUCLEOTIDE SEQUENCE [LARGE SCALE GENOMIC DNA]</scope>
    <source>
        <strain evidence="6 7">K5</strain>
    </source>
</reference>
<proteinExistence type="inferred from homology"/>
<dbReference type="KEGG" id="fer:FNB15_04980"/>
<evidence type="ECO:0000313" key="7">
    <source>
        <dbReference type="Proteomes" id="UP000317496"/>
    </source>
</evidence>
<name>A0A516GYU6_9PROT</name>
<evidence type="ECO:0000256" key="3">
    <source>
        <dbReference type="ARBA" id="ARBA00023125"/>
    </source>
</evidence>
<dbReference type="Pfam" id="PF03466">
    <property type="entry name" value="LysR_substrate"/>
    <property type="match status" value="1"/>
</dbReference>
<dbReference type="Pfam" id="PF00126">
    <property type="entry name" value="HTH_1"/>
    <property type="match status" value="1"/>
</dbReference>
<dbReference type="FunFam" id="1.10.10.10:FF:000001">
    <property type="entry name" value="LysR family transcriptional regulator"/>
    <property type="match status" value="1"/>
</dbReference>
<accession>A0A516GYU6</accession>
<feature type="domain" description="HTH lysR-type" evidence="5">
    <location>
        <begin position="1"/>
        <end position="58"/>
    </location>
</feature>
<evidence type="ECO:0000313" key="6">
    <source>
        <dbReference type="EMBL" id="QDO96672.1"/>
    </source>
</evidence>
<keyword evidence="4" id="KW-0804">Transcription</keyword>
<dbReference type="PROSITE" id="PS50931">
    <property type="entry name" value="HTH_LYSR"/>
    <property type="match status" value="1"/>
</dbReference>
<dbReference type="PANTHER" id="PTHR30126">
    <property type="entry name" value="HTH-TYPE TRANSCRIPTIONAL REGULATOR"/>
    <property type="match status" value="1"/>
</dbReference>
<dbReference type="InterPro" id="IPR000847">
    <property type="entry name" value="LysR_HTH_N"/>
</dbReference>
<evidence type="ECO:0000256" key="1">
    <source>
        <dbReference type="ARBA" id="ARBA00009437"/>
    </source>
</evidence>
<dbReference type="EMBL" id="CP041636">
    <property type="protein sequence ID" value="QDO96672.1"/>
    <property type="molecule type" value="Genomic_DNA"/>
</dbReference>
<dbReference type="PRINTS" id="PR00039">
    <property type="entry name" value="HTHLYSR"/>
</dbReference>
<evidence type="ECO:0000256" key="4">
    <source>
        <dbReference type="ARBA" id="ARBA00023163"/>
    </source>
</evidence>
<dbReference type="PANTHER" id="PTHR30126:SF2">
    <property type="entry name" value="HTH-TYPE TRANSCRIPTIONAL REGULATOR YJIE"/>
    <property type="match status" value="1"/>
</dbReference>
<dbReference type="InterPro" id="IPR036388">
    <property type="entry name" value="WH-like_DNA-bd_sf"/>
</dbReference>